<dbReference type="EMBL" id="KQ982893">
    <property type="protein sequence ID" value="KYQ49567.1"/>
    <property type="molecule type" value="Genomic_DNA"/>
</dbReference>
<evidence type="ECO:0000313" key="2">
    <source>
        <dbReference type="Proteomes" id="UP000075809"/>
    </source>
</evidence>
<gene>
    <name evidence="1" type="ORF">ALC60_11351</name>
</gene>
<evidence type="ECO:0000313" key="1">
    <source>
        <dbReference type="EMBL" id="KYQ49567.1"/>
    </source>
</evidence>
<protein>
    <submittedName>
        <fullName evidence="1">Uncharacterized protein</fullName>
    </submittedName>
</protein>
<organism evidence="1 2">
    <name type="scientific">Mycetomoellerius zeteki</name>
    <dbReference type="NCBI Taxonomy" id="64791"/>
    <lineage>
        <taxon>Eukaryota</taxon>
        <taxon>Metazoa</taxon>
        <taxon>Ecdysozoa</taxon>
        <taxon>Arthropoda</taxon>
        <taxon>Hexapoda</taxon>
        <taxon>Insecta</taxon>
        <taxon>Pterygota</taxon>
        <taxon>Neoptera</taxon>
        <taxon>Endopterygota</taxon>
        <taxon>Hymenoptera</taxon>
        <taxon>Apocrita</taxon>
        <taxon>Aculeata</taxon>
        <taxon>Formicoidea</taxon>
        <taxon>Formicidae</taxon>
        <taxon>Myrmicinae</taxon>
        <taxon>Mycetomoellerius</taxon>
    </lineage>
</organism>
<dbReference type="AlphaFoldDB" id="A0A151WP30"/>
<accession>A0A151WP30</accession>
<reference evidence="1 2" key="1">
    <citation type="submission" date="2015-09" db="EMBL/GenBank/DDBJ databases">
        <title>Trachymyrmex zeteki WGS genome.</title>
        <authorList>
            <person name="Nygaard S."/>
            <person name="Hu H."/>
            <person name="Boomsma J."/>
            <person name="Zhang G."/>
        </authorList>
    </citation>
    <scope>NUCLEOTIDE SEQUENCE [LARGE SCALE GENOMIC DNA]</scope>
    <source>
        <strain evidence="1">Tzet28-1</strain>
        <tissue evidence="1">Whole body</tissue>
    </source>
</reference>
<keyword evidence="2" id="KW-1185">Reference proteome</keyword>
<proteinExistence type="predicted"/>
<dbReference type="Proteomes" id="UP000075809">
    <property type="component" value="Unassembled WGS sequence"/>
</dbReference>
<sequence length="152" mass="17336">MTYDFNTSLLTGDAIWPLRAKLSLTKLTEAFNVSIAFHLNAARRDVSHVAGVTCNAVVPALSRQCFIHTFARIQIAPRSLGAARYDDTHEVNVERGRPKWPIFFRNHADVRTKDQVIEDAQFLRAWFRNVSHFRTRQTDDDGGTHARAQLFP</sequence>
<name>A0A151WP30_9HYME</name>